<keyword evidence="1" id="KW-0472">Membrane</keyword>
<evidence type="ECO:0000256" key="1">
    <source>
        <dbReference type="SAM" id="Phobius"/>
    </source>
</evidence>
<evidence type="ECO:0000313" key="2">
    <source>
        <dbReference type="EMBL" id="JAS52654.1"/>
    </source>
</evidence>
<keyword evidence="1" id="KW-0812">Transmembrane</keyword>
<dbReference type="EMBL" id="GECZ01010404">
    <property type="protein sequence ID" value="JAS59365.1"/>
    <property type="molecule type" value="Transcribed_RNA"/>
</dbReference>
<accession>A0A1B6GAB3</accession>
<dbReference type="InterPro" id="IPR019308">
    <property type="entry name" value="TMEM214"/>
</dbReference>
<dbReference type="Pfam" id="PF10151">
    <property type="entry name" value="TMEM214"/>
    <property type="match status" value="1"/>
</dbReference>
<name>A0A1B6GAB3_9HEMI</name>
<organism evidence="3">
    <name type="scientific">Cuerna arida</name>
    <dbReference type="NCBI Taxonomy" id="1464854"/>
    <lineage>
        <taxon>Eukaryota</taxon>
        <taxon>Metazoa</taxon>
        <taxon>Ecdysozoa</taxon>
        <taxon>Arthropoda</taxon>
        <taxon>Hexapoda</taxon>
        <taxon>Insecta</taxon>
        <taxon>Pterygota</taxon>
        <taxon>Neoptera</taxon>
        <taxon>Paraneoptera</taxon>
        <taxon>Hemiptera</taxon>
        <taxon>Auchenorrhyncha</taxon>
        <taxon>Membracoidea</taxon>
        <taxon>Cicadellidae</taxon>
        <taxon>Cicadellinae</taxon>
        <taxon>Proconiini</taxon>
        <taxon>Cuerna</taxon>
    </lineage>
</organism>
<evidence type="ECO:0000313" key="3">
    <source>
        <dbReference type="EMBL" id="JAS59365.1"/>
    </source>
</evidence>
<feature type="transmembrane region" description="Helical" evidence="1">
    <location>
        <begin position="6"/>
        <end position="25"/>
    </location>
</feature>
<dbReference type="AlphaFoldDB" id="A0A1B6GAB3"/>
<gene>
    <name evidence="2" type="ORF">g.29391</name>
    <name evidence="3" type="ORF">g.29392</name>
</gene>
<proteinExistence type="predicted"/>
<sequence>MGFFLGSRLSFIIIVAIAGFVAYDINKHGSFRGSKTGVFLRDCGALRYGELAWTRFRSYSQQAYRWSQKHVPGYMSFMRESLTVYLIIIRDVVTSLATHLWASISQIWHYFEDKKPVIAKWVDQYFPGLSDRVNSWLSQSWSFLLQCAKFVIQWLKDNIFVGSLSAENLQRLSWEAFNTTQTFARKTLSWINGKMAPVIVGSST</sequence>
<protein>
    <submittedName>
        <fullName evidence="3">Uncharacterized protein</fullName>
    </submittedName>
</protein>
<dbReference type="EMBL" id="GECZ01017115">
    <property type="protein sequence ID" value="JAS52654.1"/>
    <property type="molecule type" value="Transcribed_RNA"/>
</dbReference>
<keyword evidence="1" id="KW-1133">Transmembrane helix</keyword>
<reference evidence="3" key="1">
    <citation type="submission" date="2015-11" db="EMBL/GenBank/DDBJ databases">
        <title>De novo transcriptome assembly of four potential Pierce s Disease insect vectors from Arizona vineyards.</title>
        <authorList>
            <person name="Tassone E.E."/>
        </authorList>
    </citation>
    <scope>NUCLEOTIDE SEQUENCE</scope>
</reference>